<dbReference type="Proteomes" id="UP000002058">
    <property type="component" value="Unassembled WGS sequence"/>
</dbReference>
<dbReference type="KEGG" id="ure:UREG_05888"/>
<feature type="region of interest" description="Disordered" evidence="1">
    <location>
        <begin position="21"/>
        <end position="123"/>
    </location>
</feature>
<feature type="compositionally biased region" description="Polar residues" evidence="1">
    <location>
        <begin position="85"/>
        <end position="99"/>
    </location>
</feature>
<feature type="chain" id="PRO_5002939671" description="GPI anchored protein" evidence="2">
    <location>
        <begin position="19"/>
        <end position="144"/>
    </location>
</feature>
<feature type="signal peptide" evidence="2">
    <location>
        <begin position="1"/>
        <end position="18"/>
    </location>
</feature>
<evidence type="ECO:0000256" key="1">
    <source>
        <dbReference type="SAM" id="MobiDB-lite"/>
    </source>
</evidence>
<gene>
    <name evidence="3" type="ORF">UREG_05888</name>
</gene>
<dbReference type="HOGENOM" id="CLU_2084635_0_0_1"/>
<feature type="compositionally biased region" description="Low complexity" evidence="1">
    <location>
        <begin position="104"/>
        <end position="122"/>
    </location>
</feature>
<proteinExistence type="predicted"/>
<dbReference type="GeneID" id="8444281"/>
<dbReference type="eggNOG" id="ENOG502T5DB">
    <property type="taxonomic scope" value="Eukaryota"/>
</dbReference>
<evidence type="ECO:0000313" key="4">
    <source>
        <dbReference type="Proteomes" id="UP000002058"/>
    </source>
</evidence>
<dbReference type="InParanoid" id="C4JTU9"/>
<accession>C4JTU9</accession>
<evidence type="ECO:0008006" key="5">
    <source>
        <dbReference type="Google" id="ProtNLM"/>
    </source>
</evidence>
<name>C4JTU9_UNCRE</name>
<protein>
    <recommendedName>
        <fullName evidence="5">GPI anchored protein</fullName>
    </recommendedName>
</protein>
<evidence type="ECO:0000256" key="2">
    <source>
        <dbReference type="SAM" id="SignalP"/>
    </source>
</evidence>
<evidence type="ECO:0000313" key="3">
    <source>
        <dbReference type="EMBL" id="EEP81046.1"/>
    </source>
</evidence>
<sequence length="144" mass="13879">MRFSLISSVLALSAVALAQTTSGEDSQTISLDDPVLPSTGSVAVPSETPADPATDTGSASILPVPPTVTISTDGPIGTAPGGTGSSSMPGNGTSTFQTETESRTVSAPTGTATTTSSEGFAAPTNGPQAVGLGLGLGALIAAFL</sequence>
<organism evidence="3 4">
    <name type="scientific">Uncinocarpus reesii (strain UAMH 1704)</name>
    <dbReference type="NCBI Taxonomy" id="336963"/>
    <lineage>
        <taxon>Eukaryota</taxon>
        <taxon>Fungi</taxon>
        <taxon>Dikarya</taxon>
        <taxon>Ascomycota</taxon>
        <taxon>Pezizomycotina</taxon>
        <taxon>Eurotiomycetes</taxon>
        <taxon>Eurotiomycetidae</taxon>
        <taxon>Onygenales</taxon>
        <taxon>Onygenaceae</taxon>
        <taxon>Uncinocarpus</taxon>
    </lineage>
</organism>
<dbReference type="RefSeq" id="XP_002585199.1">
    <property type="nucleotide sequence ID" value="XM_002585153.1"/>
</dbReference>
<dbReference type="AlphaFoldDB" id="C4JTU9"/>
<keyword evidence="4" id="KW-1185">Reference proteome</keyword>
<dbReference type="EMBL" id="CH476617">
    <property type="protein sequence ID" value="EEP81046.1"/>
    <property type="molecule type" value="Genomic_DNA"/>
</dbReference>
<keyword evidence="2" id="KW-0732">Signal</keyword>
<feature type="compositionally biased region" description="Polar residues" evidence="1">
    <location>
        <begin position="21"/>
        <end position="30"/>
    </location>
</feature>
<dbReference type="VEuPathDB" id="FungiDB:UREG_05888"/>
<reference evidence="4" key="1">
    <citation type="journal article" date="2009" name="Genome Res.">
        <title>Comparative genomic analyses of the human fungal pathogens Coccidioides and their relatives.</title>
        <authorList>
            <person name="Sharpton T.J."/>
            <person name="Stajich J.E."/>
            <person name="Rounsley S.D."/>
            <person name="Gardner M.J."/>
            <person name="Wortman J.R."/>
            <person name="Jordar V.S."/>
            <person name="Maiti R."/>
            <person name="Kodira C.D."/>
            <person name="Neafsey D.E."/>
            <person name="Zeng Q."/>
            <person name="Hung C.-Y."/>
            <person name="McMahan C."/>
            <person name="Muszewska A."/>
            <person name="Grynberg M."/>
            <person name="Mandel M.A."/>
            <person name="Kellner E.M."/>
            <person name="Barker B.M."/>
            <person name="Galgiani J.N."/>
            <person name="Orbach M.J."/>
            <person name="Kirkland T.N."/>
            <person name="Cole G.T."/>
            <person name="Henn M.R."/>
            <person name="Birren B.W."/>
            <person name="Taylor J.W."/>
        </authorList>
    </citation>
    <scope>NUCLEOTIDE SEQUENCE [LARGE SCALE GENOMIC DNA]</scope>
    <source>
        <strain evidence="4">UAMH 1704</strain>
    </source>
</reference>